<accession>A0ABQ5X6M1</accession>
<dbReference type="Pfam" id="PF13148">
    <property type="entry name" value="DUF3987"/>
    <property type="match status" value="1"/>
</dbReference>
<organism evidence="1 2">
    <name type="scientific">Dyella flagellata</name>
    <dbReference type="NCBI Taxonomy" id="1867833"/>
    <lineage>
        <taxon>Bacteria</taxon>
        <taxon>Pseudomonadati</taxon>
        <taxon>Pseudomonadota</taxon>
        <taxon>Gammaproteobacteria</taxon>
        <taxon>Lysobacterales</taxon>
        <taxon>Rhodanobacteraceae</taxon>
        <taxon>Dyella</taxon>
    </lineage>
</organism>
<dbReference type="InterPro" id="IPR025048">
    <property type="entry name" value="DUF3987"/>
</dbReference>
<evidence type="ECO:0000313" key="1">
    <source>
        <dbReference type="EMBL" id="GLQ87254.1"/>
    </source>
</evidence>
<dbReference type="Proteomes" id="UP001156627">
    <property type="component" value="Unassembled WGS sequence"/>
</dbReference>
<evidence type="ECO:0000313" key="2">
    <source>
        <dbReference type="Proteomes" id="UP001156627"/>
    </source>
</evidence>
<reference evidence="2" key="1">
    <citation type="journal article" date="2019" name="Int. J. Syst. Evol. Microbiol.">
        <title>The Global Catalogue of Microorganisms (GCM) 10K type strain sequencing project: providing services to taxonomists for standard genome sequencing and annotation.</title>
        <authorList>
            <consortium name="The Broad Institute Genomics Platform"/>
            <consortium name="The Broad Institute Genome Sequencing Center for Infectious Disease"/>
            <person name="Wu L."/>
            <person name="Ma J."/>
        </authorList>
    </citation>
    <scope>NUCLEOTIDE SEQUENCE [LARGE SCALE GENOMIC DNA]</scope>
    <source>
        <strain evidence="2">NBRC 111981</strain>
    </source>
</reference>
<sequence>MQHLHVEVRVEDLISPPPDMKDCPHVHLPNPAMRAFIQLKRNTGAPDAVILAWILAVMAASAMRIARVRAPGWNAETLALFLIAGSEPGTGKLPVYEHLIPPFRDYDKASHSVYQELLMEQEADMEAWIARKSGLKKLLRDLTSSPHLEDAKKADEVEKLLKELVRRKPKQVRSRRLLKNRISVVQALKALNGGQEAMLLATEEGAKLLNGVIAEDVDLVNQLFDGTEIVYERNYLDLVITAPLVCLCLGIQPGRLSALLKKYALDASVSGFLARFLVAVDRDEGEEPELDYEPAWGDVDTLNALVSKLLRIPDDVGDGALFEPKVLEFDLEASTEFKRIKRALKDLRQENGPWHGIKAFARKAIKIIARLAAIFTIFKDDQSTHISKETLNDAALVVEWYLHQAKDVIVNESQRVAIRHLYEKLKDFYRDERRQGHNAAWISKTYIQRHAHMKVDVLDPLLGIMAKHGMLREDTRNSSRAQYVVLTEKYF</sequence>
<proteinExistence type="predicted"/>
<protein>
    <recommendedName>
        <fullName evidence="3">DUF3987 domain-containing protein</fullName>
    </recommendedName>
</protein>
<keyword evidence="2" id="KW-1185">Reference proteome</keyword>
<comment type="caution">
    <text evidence="1">The sequence shown here is derived from an EMBL/GenBank/DDBJ whole genome shotgun (WGS) entry which is preliminary data.</text>
</comment>
<dbReference type="EMBL" id="BSOA01000003">
    <property type="protein sequence ID" value="GLQ87254.1"/>
    <property type="molecule type" value="Genomic_DNA"/>
</dbReference>
<evidence type="ECO:0008006" key="3">
    <source>
        <dbReference type="Google" id="ProtNLM"/>
    </source>
</evidence>
<name>A0ABQ5X6M1_9GAMM</name>
<gene>
    <name evidence="1" type="ORF">GCM10007898_08200</name>
</gene>